<evidence type="ECO:0000256" key="1">
    <source>
        <dbReference type="SAM" id="MobiDB-lite"/>
    </source>
</evidence>
<reference evidence="2" key="1">
    <citation type="submission" date="2021-09" db="EMBL/GenBank/DDBJ databases">
        <authorList>
            <person name="Martin H S."/>
        </authorList>
    </citation>
    <scope>NUCLEOTIDE SEQUENCE</scope>
</reference>
<gene>
    <name evidence="2" type="ORF">DCHRY22_LOCUS175</name>
</gene>
<evidence type="ECO:0000313" key="2">
    <source>
        <dbReference type="EMBL" id="CAG9557925.1"/>
    </source>
</evidence>
<keyword evidence="3" id="KW-1185">Reference proteome</keyword>
<protein>
    <submittedName>
        <fullName evidence="2">(African queen) hypothetical protein</fullName>
    </submittedName>
</protein>
<organism evidence="2 3">
    <name type="scientific">Danaus chrysippus</name>
    <name type="common">African queen</name>
    <dbReference type="NCBI Taxonomy" id="151541"/>
    <lineage>
        <taxon>Eukaryota</taxon>
        <taxon>Metazoa</taxon>
        <taxon>Ecdysozoa</taxon>
        <taxon>Arthropoda</taxon>
        <taxon>Hexapoda</taxon>
        <taxon>Insecta</taxon>
        <taxon>Pterygota</taxon>
        <taxon>Neoptera</taxon>
        <taxon>Endopterygota</taxon>
        <taxon>Lepidoptera</taxon>
        <taxon>Glossata</taxon>
        <taxon>Ditrysia</taxon>
        <taxon>Papilionoidea</taxon>
        <taxon>Nymphalidae</taxon>
        <taxon>Danainae</taxon>
        <taxon>Danaini</taxon>
        <taxon>Danaina</taxon>
        <taxon>Danaus</taxon>
        <taxon>Anosia</taxon>
    </lineage>
</organism>
<accession>A0A8J2Q9R5</accession>
<name>A0A8J2Q9R5_9NEOP</name>
<dbReference type="EMBL" id="CAKASE010000011">
    <property type="protein sequence ID" value="CAG9557925.1"/>
    <property type="molecule type" value="Genomic_DNA"/>
</dbReference>
<sequence length="85" mass="9713">MWSEERVETNWYELVDVKKDHDSLRRSPQHVKLCRYRTSLECYLITGRHALDCCNESLFVSDGGDGNDDTSRPPGPGTHAARLYG</sequence>
<proteinExistence type="predicted"/>
<dbReference type="AlphaFoldDB" id="A0A8J2Q9R5"/>
<evidence type="ECO:0000313" key="3">
    <source>
        <dbReference type="Proteomes" id="UP000789524"/>
    </source>
</evidence>
<feature type="region of interest" description="Disordered" evidence="1">
    <location>
        <begin position="64"/>
        <end position="85"/>
    </location>
</feature>
<dbReference type="Proteomes" id="UP000789524">
    <property type="component" value="Unassembled WGS sequence"/>
</dbReference>
<comment type="caution">
    <text evidence="2">The sequence shown here is derived from an EMBL/GenBank/DDBJ whole genome shotgun (WGS) entry which is preliminary data.</text>
</comment>